<keyword evidence="2" id="KW-0732">Signal</keyword>
<feature type="compositionally biased region" description="Basic residues" evidence="1">
    <location>
        <begin position="127"/>
        <end position="138"/>
    </location>
</feature>
<reference evidence="3 4" key="1">
    <citation type="submission" date="2018-04" db="EMBL/GenBank/DDBJ databases">
        <title>Adhaeribacter sp. HMF7616 genome sequencing and assembly.</title>
        <authorList>
            <person name="Kang H."/>
            <person name="Kang J."/>
            <person name="Cha I."/>
            <person name="Kim H."/>
            <person name="Joh K."/>
        </authorList>
    </citation>
    <scope>NUCLEOTIDE SEQUENCE [LARGE SCALE GENOMIC DNA]</scope>
    <source>
        <strain evidence="3 4">HMF7616</strain>
    </source>
</reference>
<gene>
    <name evidence="3" type="ORF">AHMF7616_01411</name>
</gene>
<evidence type="ECO:0000313" key="3">
    <source>
        <dbReference type="EMBL" id="RDC62817.1"/>
    </source>
</evidence>
<evidence type="ECO:0000313" key="4">
    <source>
        <dbReference type="Proteomes" id="UP000253919"/>
    </source>
</evidence>
<protein>
    <recommendedName>
        <fullName evidence="5">DUF4890 domain-containing protein</fullName>
    </recommendedName>
</protein>
<evidence type="ECO:0000256" key="2">
    <source>
        <dbReference type="SAM" id="SignalP"/>
    </source>
</evidence>
<dbReference type="OrthoDB" id="853708at2"/>
<dbReference type="EMBL" id="QASA01000001">
    <property type="protein sequence ID" value="RDC62817.1"/>
    <property type="molecule type" value="Genomic_DNA"/>
</dbReference>
<feature type="compositionally biased region" description="Basic and acidic residues" evidence="1">
    <location>
        <begin position="34"/>
        <end position="48"/>
    </location>
</feature>
<comment type="caution">
    <text evidence="3">The sequence shown here is derived from an EMBL/GenBank/DDBJ whole genome shotgun (WGS) entry which is preliminary data.</text>
</comment>
<accession>A0A369QHR0</accession>
<name>A0A369QHR0_9BACT</name>
<keyword evidence="4" id="KW-1185">Reference proteome</keyword>
<feature type="compositionally biased region" description="Polar residues" evidence="1">
    <location>
        <begin position="23"/>
        <end position="33"/>
    </location>
</feature>
<feature type="region of interest" description="Disordered" evidence="1">
    <location>
        <begin position="116"/>
        <end position="138"/>
    </location>
</feature>
<feature type="region of interest" description="Disordered" evidence="1">
    <location>
        <begin position="23"/>
        <end position="48"/>
    </location>
</feature>
<proteinExistence type="predicted"/>
<organism evidence="3 4">
    <name type="scientific">Adhaeribacter pallidiroseus</name>
    <dbReference type="NCBI Taxonomy" id="2072847"/>
    <lineage>
        <taxon>Bacteria</taxon>
        <taxon>Pseudomonadati</taxon>
        <taxon>Bacteroidota</taxon>
        <taxon>Cytophagia</taxon>
        <taxon>Cytophagales</taxon>
        <taxon>Hymenobacteraceae</taxon>
        <taxon>Adhaeribacter</taxon>
    </lineage>
</organism>
<dbReference type="Proteomes" id="UP000253919">
    <property type="component" value="Unassembled WGS sequence"/>
</dbReference>
<feature type="signal peptide" evidence="2">
    <location>
        <begin position="1"/>
        <end position="20"/>
    </location>
</feature>
<dbReference type="AlphaFoldDB" id="A0A369QHR0"/>
<dbReference type="RefSeq" id="WP_115372212.1">
    <property type="nucleotide sequence ID" value="NZ_QASA01000001.1"/>
</dbReference>
<evidence type="ECO:0000256" key="1">
    <source>
        <dbReference type="SAM" id="MobiDB-lite"/>
    </source>
</evidence>
<evidence type="ECO:0008006" key="5">
    <source>
        <dbReference type="Google" id="ProtNLM"/>
    </source>
</evidence>
<sequence>MKSTFFAIALGLVTITTTYAQTGNQTNTAPNQEARQRATPEERADRQTKMMASTLGLSADQEAKVKALNLKRLTQIDALRESKETQANVDRNQAKTIRDNWNIELKSILTPEQYTKYEAQQGEMRGKRSRMNGSRKRS</sequence>
<feature type="chain" id="PRO_5016810637" description="DUF4890 domain-containing protein" evidence="2">
    <location>
        <begin position="21"/>
        <end position="138"/>
    </location>
</feature>